<feature type="non-terminal residue" evidence="1">
    <location>
        <position position="83"/>
    </location>
</feature>
<name>A0AAV0IPZ7_9ROSI</name>
<comment type="caution">
    <text evidence="1">The sequence shown here is derived from an EMBL/GenBank/DDBJ whole genome shotgun (WGS) entry which is preliminary data.</text>
</comment>
<reference evidence="1" key="1">
    <citation type="submission" date="2022-08" db="EMBL/GenBank/DDBJ databases">
        <authorList>
            <person name="Gutierrez-Valencia J."/>
        </authorList>
    </citation>
    <scope>NUCLEOTIDE SEQUENCE</scope>
</reference>
<dbReference type="Proteomes" id="UP001154282">
    <property type="component" value="Unassembled WGS sequence"/>
</dbReference>
<dbReference type="AlphaFoldDB" id="A0AAV0IPZ7"/>
<sequence length="83" mass="9576">RKKSVASFFHCVSSHRDPSSREILPPSLLFFPTKMDEGKVNSPSFIMFLLFVRSSTSNLVKLHIDQEGKDLDFRERESMGTRE</sequence>
<keyword evidence="2" id="KW-1185">Reference proteome</keyword>
<feature type="non-terminal residue" evidence="1">
    <location>
        <position position="1"/>
    </location>
</feature>
<protein>
    <submittedName>
        <fullName evidence="1">Uncharacterized protein</fullName>
    </submittedName>
</protein>
<organism evidence="1 2">
    <name type="scientific">Linum tenue</name>
    <dbReference type="NCBI Taxonomy" id="586396"/>
    <lineage>
        <taxon>Eukaryota</taxon>
        <taxon>Viridiplantae</taxon>
        <taxon>Streptophyta</taxon>
        <taxon>Embryophyta</taxon>
        <taxon>Tracheophyta</taxon>
        <taxon>Spermatophyta</taxon>
        <taxon>Magnoliopsida</taxon>
        <taxon>eudicotyledons</taxon>
        <taxon>Gunneridae</taxon>
        <taxon>Pentapetalae</taxon>
        <taxon>rosids</taxon>
        <taxon>fabids</taxon>
        <taxon>Malpighiales</taxon>
        <taxon>Linaceae</taxon>
        <taxon>Linum</taxon>
    </lineage>
</organism>
<gene>
    <name evidence="1" type="ORF">LITE_LOCUS10395</name>
</gene>
<proteinExistence type="predicted"/>
<accession>A0AAV0IPZ7</accession>
<evidence type="ECO:0000313" key="2">
    <source>
        <dbReference type="Proteomes" id="UP001154282"/>
    </source>
</evidence>
<dbReference type="EMBL" id="CAMGYJ010000004">
    <property type="protein sequence ID" value="CAI0399625.1"/>
    <property type="molecule type" value="Genomic_DNA"/>
</dbReference>
<evidence type="ECO:0000313" key="1">
    <source>
        <dbReference type="EMBL" id="CAI0399625.1"/>
    </source>
</evidence>